<evidence type="ECO:0000256" key="1">
    <source>
        <dbReference type="ARBA" id="ARBA00022737"/>
    </source>
</evidence>
<keyword evidence="4" id="KW-1185">Reference proteome</keyword>
<dbReference type="AlphaFoldDB" id="F8QHN7"/>
<name>F8QHN7_SERL3</name>
<evidence type="ECO:0000313" key="4">
    <source>
        <dbReference type="Proteomes" id="UP000008063"/>
    </source>
</evidence>
<dbReference type="EMBL" id="GL945511">
    <property type="protein sequence ID" value="EGN92214.1"/>
    <property type="molecule type" value="Genomic_DNA"/>
</dbReference>
<dbReference type="eggNOG" id="KOG4177">
    <property type="taxonomic scope" value="Eukaryota"/>
</dbReference>
<reference evidence="4" key="1">
    <citation type="journal article" date="2011" name="Science">
        <title>The plant cell wall-decomposing machinery underlies the functional diversity of forest fungi.</title>
        <authorList>
            <person name="Eastwood D.C."/>
            <person name="Floudas D."/>
            <person name="Binder M."/>
            <person name="Majcherczyk A."/>
            <person name="Schneider P."/>
            <person name="Aerts A."/>
            <person name="Asiegbu F.O."/>
            <person name="Baker S.E."/>
            <person name="Barry K."/>
            <person name="Bendiksby M."/>
            <person name="Blumentritt M."/>
            <person name="Coutinho P.M."/>
            <person name="Cullen D."/>
            <person name="de Vries R.P."/>
            <person name="Gathman A."/>
            <person name="Goodell B."/>
            <person name="Henrissat B."/>
            <person name="Ihrmark K."/>
            <person name="Kauserud H."/>
            <person name="Kohler A."/>
            <person name="LaButti K."/>
            <person name="Lapidus A."/>
            <person name="Lavin J.L."/>
            <person name="Lee Y.-H."/>
            <person name="Lindquist E."/>
            <person name="Lilly W."/>
            <person name="Lucas S."/>
            <person name="Morin E."/>
            <person name="Murat C."/>
            <person name="Oguiza J.A."/>
            <person name="Park J."/>
            <person name="Pisabarro A.G."/>
            <person name="Riley R."/>
            <person name="Rosling A."/>
            <person name="Salamov A."/>
            <person name="Schmidt O."/>
            <person name="Schmutz J."/>
            <person name="Skrede I."/>
            <person name="Stenlid J."/>
            <person name="Wiebenga A."/>
            <person name="Xie X."/>
            <person name="Kuees U."/>
            <person name="Hibbett D.S."/>
            <person name="Hoffmeister D."/>
            <person name="Hoegberg N."/>
            <person name="Martin F."/>
            <person name="Grigoriev I.V."/>
            <person name="Watkinson S.C."/>
        </authorList>
    </citation>
    <scope>NUCLEOTIDE SEQUENCE [LARGE SCALE GENOMIC DNA]</scope>
    <source>
        <strain evidence="4">strain S7.3</strain>
    </source>
</reference>
<evidence type="ECO:0000313" key="3">
    <source>
        <dbReference type="EMBL" id="EGN92214.1"/>
    </source>
</evidence>
<dbReference type="OrthoDB" id="3036502at2759"/>
<dbReference type="PANTHER" id="PTHR10039:SF15">
    <property type="entry name" value="NACHT DOMAIN-CONTAINING PROTEIN"/>
    <property type="match status" value="1"/>
</dbReference>
<protein>
    <recommendedName>
        <fullName evidence="2">Nephrocystin 3-like N-terminal domain-containing protein</fullName>
    </recommendedName>
</protein>
<dbReference type="Pfam" id="PF24883">
    <property type="entry name" value="NPHP3_N"/>
    <property type="match status" value="1"/>
</dbReference>
<gene>
    <name evidence="3" type="ORF">SERLA73DRAFT_157152</name>
</gene>
<dbReference type="PANTHER" id="PTHR10039">
    <property type="entry name" value="AMELOGENIN"/>
    <property type="match status" value="1"/>
</dbReference>
<dbReference type="InParanoid" id="F8QHN7"/>
<dbReference type="OMA" id="WETINTH"/>
<keyword evidence="1" id="KW-0677">Repeat</keyword>
<dbReference type="Proteomes" id="UP000008063">
    <property type="component" value="Unassembled WGS sequence"/>
</dbReference>
<accession>F8QHN7</accession>
<sequence length="337" mass="37882">MLNQLAGARKTVITSYIINHLEKDKKDKQDFRPTLLEVCNALINEIKQFSRVFIVVNALDEVPDDDDTRAEMLHCLQSLGGSLLIRAVLCEALCMDIRVHENDVRKYITDRICLSARLAGMLVAGNFRGEVIEWLTKESQGIGLAKEAMTLIIFASRPLFFTELQEALAFSTGLRKISTDDLVDKETIMEACAGILVASICYHSDYSAQEYLVKCGDWAFPDPEVQITNICLDSLSMLPPKDTNPVDVHRSQGFIVYARQNWGHHARSVEKTIPMAIHDFLRDDANVENALQPMYGFDSRYFNGGSALHLCAYFGLYHIIDYLLGNNIVVDGVMHQS</sequence>
<organism evidence="4">
    <name type="scientific">Serpula lacrymans var. lacrymans (strain S7.3)</name>
    <name type="common">Dry rot fungus</name>
    <dbReference type="NCBI Taxonomy" id="936435"/>
    <lineage>
        <taxon>Eukaryota</taxon>
        <taxon>Fungi</taxon>
        <taxon>Dikarya</taxon>
        <taxon>Basidiomycota</taxon>
        <taxon>Agaricomycotina</taxon>
        <taxon>Agaricomycetes</taxon>
        <taxon>Agaricomycetidae</taxon>
        <taxon>Boletales</taxon>
        <taxon>Coniophorineae</taxon>
        <taxon>Serpulaceae</taxon>
        <taxon>Serpula</taxon>
    </lineage>
</organism>
<feature type="domain" description="Nephrocystin 3-like N-terminal" evidence="2">
    <location>
        <begin position="2"/>
        <end position="77"/>
    </location>
</feature>
<dbReference type="STRING" id="936435.F8QHN7"/>
<evidence type="ECO:0000259" key="2">
    <source>
        <dbReference type="Pfam" id="PF24883"/>
    </source>
</evidence>
<dbReference type="HOGENOM" id="CLU_824290_0_0_1"/>
<proteinExistence type="predicted"/>
<dbReference type="InterPro" id="IPR056884">
    <property type="entry name" value="NPHP3-like_N"/>
</dbReference>